<sequence length="737" mass="78860">MSEPQDPDLGQPDTDPETELEPPEEAEATGEPERPGRRITGVLGAVAMSAVAGVLLTAAVTPVVAVSGAAATTAINVFENLPEHLDPGALAQPSTIYADSDGEREEIATFYAQDREPVEWEDIPQTVKDAAVAEEDPRFYSHSGIDVLAAGRAVVQNVAGQNLSGASTITMQYVRNVLVQEAESIADPDEREAAYEDAMRQDMDRKLQEMRYAVSIEKEYSKEDILLGYLNIALFGRQIYGIESAAQYYYGKSAQDLSIAESASLVAMVNDPSNLQIDIDENIEANQQRRDQILDSMLKQDRISQTEHDEAVATPVEPDISPRPSGCSVAEEKGMGHFCNYVQQYILNDPAFGDTPEERYFTFIRGGYEIETTLDPDMQRAAVDATRDAVPAEMDGIDVGSASSSVEVGTGKVRAMAQNRPFSEDDAFIEANPGYTSVNYNTDFEYGGSGGFQVGSTFKPVTLAEWLRTGHSVQDTVDVDGRSVDESSFPASCMPGGVYGSGTFEFTNDNEDVRGTQTVQTAIAQSLNGGLVSMQQQMDLCGTFDTAEKLGIHRASDQTNEDLPSFGTRELSRVPSNVYGGIDEIAPITMASAYGAFAGDGTVCTPVPIESIADPEGNDVAFSQSECSEGIEPEVAAGVASTLEYTVNQGLATHAQSATGVPHLAKTGTTDDQGDNWTVGASTEVSTATWVGNVSGNVSTQNFAGLQQADQSIWPAIMNVADERYGGEPFPVVAPTP</sequence>
<reference evidence="12" key="1">
    <citation type="submission" date="2021-03" db="EMBL/GenBank/DDBJ databases">
        <title>Leucobacter chromiisoli sp. nov., isolated from chromium-containing soil of chemical plant.</title>
        <authorList>
            <person name="Xu Z."/>
        </authorList>
    </citation>
    <scope>NUCLEOTIDE SEQUENCE</scope>
    <source>
        <strain evidence="12">K 70/01</strain>
    </source>
</reference>
<keyword evidence="3" id="KW-0328">Glycosyltransferase</keyword>
<evidence type="ECO:0000256" key="5">
    <source>
        <dbReference type="ARBA" id="ARBA00022801"/>
    </source>
</evidence>
<dbReference type="GO" id="GO:0008658">
    <property type="term" value="F:penicillin binding"/>
    <property type="evidence" value="ECO:0007669"/>
    <property type="project" value="InterPro"/>
</dbReference>
<feature type="compositionally biased region" description="Acidic residues" evidence="9">
    <location>
        <begin position="14"/>
        <end position="30"/>
    </location>
</feature>
<evidence type="ECO:0000256" key="9">
    <source>
        <dbReference type="SAM" id="MobiDB-lite"/>
    </source>
</evidence>
<comment type="caution">
    <text evidence="12">The sequence shown here is derived from an EMBL/GenBank/DDBJ whole genome shotgun (WGS) entry which is preliminary data.</text>
</comment>
<evidence type="ECO:0000256" key="7">
    <source>
        <dbReference type="ARBA" id="ARBA00034000"/>
    </source>
</evidence>
<feature type="domain" description="Penicillin-binding protein transpeptidase" evidence="10">
    <location>
        <begin position="408"/>
        <end position="683"/>
    </location>
</feature>
<keyword evidence="13" id="KW-1185">Reference proteome</keyword>
<dbReference type="Gene3D" id="3.40.710.10">
    <property type="entry name" value="DD-peptidase/beta-lactamase superfamily"/>
    <property type="match status" value="1"/>
</dbReference>
<gene>
    <name evidence="12" type="ORF">J4H85_02945</name>
</gene>
<dbReference type="GO" id="GO:0009002">
    <property type="term" value="F:serine-type D-Ala-D-Ala carboxypeptidase activity"/>
    <property type="evidence" value="ECO:0007669"/>
    <property type="project" value="UniProtKB-EC"/>
</dbReference>
<feature type="region of interest" description="Disordered" evidence="9">
    <location>
        <begin position="1"/>
        <end position="37"/>
    </location>
</feature>
<dbReference type="InterPro" id="IPR050396">
    <property type="entry name" value="Glycosyltr_51/Transpeptidase"/>
</dbReference>
<dbReference type="GO" id="GO:0008955">
    <property type="term" value="F:peptidoglycan glycosyltransferase activity"/>
    <property type="evidence" value="ECO:0007669"/>
    <property type="project" value="UniProtKB-EC"/>
</dbReference>
<dbReference type="PANTHER" id="PTHR32282:SF33">
    <property type="entry name" value="PEPTIDOGLYCAN GLYCOSYLTRANSFERASE"/>
    <property type="match status" value="1"/>
</dbReference>
<protein>
    <submittedName>
        <fullName evidence="12">Transglycosylase domain-containing protein</fullName>
    </submittedName>
</protein>
<dbReference type="GO" id="GO:0006508">
    <property type="term" value="P:proteolysis"/>
    <property type="evidence" value="ECO:0007669"/>
    <property type="project" value="UniProtKB-KW"/>
</dbReference>
<dbReference type="Proteomes" id="UP000668403">
    <property type="component" value="Unassembled WGS sequence"/>
</dbReference>
<evidence type="ECO:0000259" key="11">
    <source>
        <dbReference type="Pfam" id="PF00912"/>
    </source>
</evidence>
<dbReference type="AlphaFoldDB" id="A0A939QJP2"/>
<proteinExistence type="predicted"/>
<dbReference type="Pfam" id="PF00905">
    <property type="entry name" value="Transpeptidase"/>
    <property type="match status" value="1"/>
</dbReference>
<feature type="domain" description="Glycosyl transferase family 51" evidence="11">
    <location>
        <begin position="105"/>
        <end position="297"/>
    </location>
</feature>
<dbReference type="InterPro" id="IPR012338">
    <property type="entry name" value="Beta-lactam/transpept-like"/>
</dbReference>
<evidence type="ECO:0000313" key="12">
    <source>
        <dbReference type="EMBL" id="MBO2988959.1"/>
    </source>
</evidence>
<dbReference type="InterPro" id="IPR001264">
    <property type="entry name" value="Glyco_trans_51"/>
</dbReference>
<keyword evidence="4" id="KW-0808">Transferase</keyword>
<dbReference type="SUPFAM" id="SSF53955">
    <property type="entry name" value="Lysozyme-like"/>
    <property type="match status" value="1"/>
</dbReference>
<keyword evidence="5" id="KW-0378">Hydrolase</keyword>
<comment type="catalytic activity">
    <reaction evidence="8">
        <text>[GlcNAc-(1-&gt;4)-Mur2Ac(oyl-L-Ala-gamma-D-Glu-L-Lys-D-Ala-D-Ala)](n)-di-trans,octa-cis-undecaprenyl diphosphate + beta-D-GlcNAc-(1-&gt;4)-Mur2Ac(oyl-L-Ala-gamma-D-Glu-L-Lys-D-Ala-D-Ala)-di-trans,octa-cis-undecaprenyl diphosphate = [GlcNAc-(1-&gt;4)-Mur2Ac(oyl-L-Ala-gamma-D-Glu-L-Lys-D-Ala-D-Ala)](n+1)-di-trans,octa-cis-undecaprenyl diphosphate + di-trans,octa-cis-undecaprenyl diphosphate + H(+)</text>
        <dbReference type="Rhea" id="RHEA:23708"/>
        <dbReference type="Rhea" id="RHEA-COMP:9602"/>
        <dbReference type="Rhea" id="RHEA-COMP:9603"/>
        <dbReference type="ChEBI" id="CHEBI:15378"/>
        <dbReference type="ChEBI" id="CHEBI:58405"/>
        <dbReference type="ChEBI" id="CHEBI:60033"/>
        <dbReference type="ChEBI" id="CHEBI:78435"/>
        <dbReference type="EC" id="2.4.99.28"/>
    </reaction>
</comment>
<organism evidence="12 13">
    <name type="scientific">Leucobacter tardus</name>
    <dbReference type="NCBI Taxonomy" id="501483"/>
    <lineage>
        <taxon>Bacteria</taxon>
        <taxon>Bacillati</taxon>
        <taxon>Actinomycetota</taxon>
        <taxon>Actinomycetes</taxon>
        <taxon>Micrococcales</taxon>
        <taxon>Microbacteriaceae</taxon>
        <taxon>Leucobacter</taxon>
    </lineage>
</organism>
<keyword evidence="1" id="KW-0121">Carboxypeptidase</keyword>
<dbReference type="InterPro" id="IPR001460">
    <property type="entry name" value="PCN-bd_Tpept"/>
</dbReference>
<dbReference type="Pfam" id="PF00912">
    <property type="entry name" value="Transgly"/>
    <property type="match status" value="1"/>
</dbReference>
<evidence type="ECO:0000256" key="1">
    <source>
        <dbReference type="ARBA" id="ARBA00022645"/>
    </source>
</evidence>
<dbReference type="InterPro" id="IPR036950">
    <property type="entry name" value="PBP_transglycosylase"/>
</dbReference>
<evidence type="ECO:0000256" key="4">
    <source>
        <dbReference type="ARBA" id="ARBA00022679"/>
    </source>
</evidence>
<feature type="region of interest" description="Disordered" evidence="9">
    <location>
        <begin position="304"/>
        <end position="326"/>
    </location>
</feature>
<keyword evidence="6" id="KW-0511">Multifunctional enzyme</keyword>
<comment type="catalytic activity">
    <reaction evidence="7">
        <text>Preferential cleavage: (Ac)2-L-Lys-D-Ala-|-D-Ala. Also transpeptidation of peptidyl-alanyl moieties that are N-acyl substituents of D-alanine.</text>
        <dbReference type="EC" id="3.4.16.4"/>
    </reaction>
</comment>
<accession>A0A939QJP2</accession>
<evidence type="ECO:0000256" key="2">
    <source>
        <dbReference type="ARBA" id="ARBA00022670"/>
    </source>
</evidence>
<name>A0A939QJP2_9MICO</name>
<evidence type="ECO:0000256" key="3">
    <source>
        <dbReference type="ARBA" id="ARBA00022676"/>
    </source>
</evidence>
<evidence type="ECO:0000256" key="6">
    <source>
        <dbReference type="ARBA" id="ARBA00023268"/>
    </source>
</evidence>
<dbReference type="GO" id="GO:0009252">
    <property type="term" value="P:peptidoglycan biosynthetic process"/>
    <property type="evidence" value="ECO:0007669"/>
    <property type="project" value="TreeGrafter"/>
</dbReference>
<dbReference type="RefSeq" id="WP_208236723.1">
    <property type="nucleotide sequence ID" value="NZ_BAAAQU010000001.1"/>
</dbReference>
<dbReference type="EMBL" id="JAGFBF010000001">
    <property type="protein sequence ID" value="MBO2988959.1"/>
    <property type="molecule type" value="Genomic_DNA"/>
</dbReference>
<keyword evidence="2" id="KW-0645">Protease</keyword>
<dbReference type="InterPro" id="IPR023346">
    <property type="entry name" value="Lysozyme-like_dom_sf"/>
</dbReference>
<evidence type="ECO:0000313" key="13">
    <source>
        <dbReference type="Proteomes" id="UP000668403"/>
    </source>
</evidence>
<dbReference type="SUPFAM" id="SSF56601">
    <property type="entry name" value="beta-lactamase/transpeptidase-like"/>
    <property type="match status" value="1"/>
</dbReference>
<dbReference type="PANTHER" id="PTHR32282">
    <property type="entry name" value="BINDING PROTEIN TRANSPEPTIDASE, PUTATIVE-RELATED"/>
    <property type="match status" value="1"/>
</dbReference>
<dbReference type="GO" id="GO:0030288">
    <property type="term" value="C:outer membrane-bounded periplasmic space"/>
    <property type="evidence" value="ECO:0007669"/>
    <property type="project" value="TreeGrafter"/>
</dbReference>
<evidence type="ECO:0000259" key="10">
    <source>
        <dbReference type="Pfam" id="PF00905"/>
    </source>
</evidence>
<evidence type="ECO:0000256" key="8">
    <source>
        <dbReference type="ARBA" id="ARBA00049902"/>
    </source>
</evidence>
<dbReference type="Gene3D" id="1.10.3810.10">
    <property type="entry name" value="Biosynthetic peptidoglycan transglycosylase-like"/>
    <property type="match status" value="1"/>
</dbReference>